<dbReference type="Proteomes" id="UP001066327">
    <property type="component" value="Unassembled WGS sequence"/>
</dbReference>
<reference evidence="4" key="2">
    <citation type="submission" date="2023-07" db="EMBL/GenBank/DDBJ databases">
        <title>Genomic analysis of Rhodococcus opacus VOC-14 with glycol ethers degradation activity.</title>
        <authorList>
            <person name="Narkevich D.A."/>
            <person name="Hlushen A.M."/>
            <person name="Akhremchuk A.E."/>
            <person name="Sikolenko M.A."/>
            <person name="Valentovich L.N."/>
        </authorList>
    </citation>
    <scope>NUCLEOTIDE SEQUENCE</scope>
    <source>
        <strain evidence="4">VOC-14</strain>
        <plasmid evidence="4">pRho-VOC14-L</plasmid>
    </source>
</reference>
<keyword evidence="4" id="KW-0614">Plasmid</keyword>
<reference evidence="2" key="1">
    <citation type="submission" date="2022-12" db="EMBL/GenBank/DDBJ databases">
        <authorList>
            <person name="Krivoruchko A.V."/>
            <person name="Elkin A."/>
        </authorList>
    </citation>
    <scope>NUCLEOTIDE SEQUENCE</scope>
    <source>
        <strain evidence="2">IEGM 249</strain>
    </source>
</reference>
<dbReference type="PANTHER" id="PTHR21366:SF14">
    <property type="entry name" value="GLYOXALASE DOMAIN-CONTAINING PROTEIN 5"/>
    <property type="match status" value="1"/>
</dbReference>
<proteinExistence type="predicted"/>
<sequence length="258" mass="28694">MLKIDERAWRIAVHPGERAQLSYLGFEVQGPAELGRAKRALEAAGVVVKRISGSAAEQRSVEELLRFEDPAGNVLELFYGQFCDYTFQSPRGVSRFVTGTQGLGHAVIGVSDFETSLAFYTDVLGFLVSDYMYQGDSATAFLRCGPREHTIALYGVTKDRDSRLQHFMLEVGELDDVGIAYDLVQDSEFGVTLTLGRHTNDAMVSFYCRTPSPGIQMEYGWAGKQMTPRDASVRMTKVDVWGHRTAKTGQSINDMIRK</sequence>
<protein>
    <submittedName>
        <fullName evidence="4">VOC family protein</fullName>
    </submittedName>
</protein>
<dbReference type="AlphaFoldDB" id="A0AAX3YUJ2"/>
<dbReference type="PANTHER" id="PTHR21366">
    <property type="entry name" value="GLYOXALASE FAMILY PROTEIN"/>
    <property type="match status" value="1"/>
</dbReference>
<name>A0AAX3YUJ2_RHOOP</name>
<dbReference type="RefSeq" id="WP_269592322.1">
    <property type="nucleotide sequence ID" value="NZ_CP130956.1"/>
</dbReference>
<evidence type="ECO:0000313" key="5">
    <source>
        <dbReference type="Proteomes" id="UP001066327"/>
    </source>
</evidence>
<evidence type="ECO:0000259" key="1">
    <source>
        <dbReference type="PROSITE" id="PS51819"/>
    </source>
</evidence>
<evidence type="ECO:0000313" key="3">
    <source>
        <dbReference type="EMBL" id="WLF51775.1"/>
    </source>
</evidence>
<dbReference type="EMBL" id="JAPWIS010000025">
    <property type="protein sequence ID" value="MCZ4588733.1"/>
    <property type="molecule type" value="Genomic_DNA"/>
</dbReference>
<evidence type="ECO:0000313" key="6">
    <source>
        <dbReference type="Proteomes" id="UP001231166"/>
    </source>
</evidence>
<dbReference type="Gene3D" id="3.10.180.10">
    <property type="entry name" value="2,3-Dihydroxybiphenyl 1,2-Dioxygenase, domain 1"/>
    <property type="match status" value="2"/>
</dbReference>
<geneLocation type="plasmid" evidence="4 6">
    <name>pRho-VOC14-L</name>
</geneLocation>
<dbReference type="Proteomes" id="UP001231166">
    <property type="component" value="Plasmid pRho-VOC14-L"/>
</dbReference>
<feature type="domain" description="VOC" evidence="1">
    <location>
        <begin position="1"/>
        <end position="80"/>
    </location>
</feature>
<dbReference type="CDD" id="cd07237">
    <property type="entry name" value="BphC1-RGP6_C_like"/>
    <property type="match status" value="1"/>
</dbReference>
<dbReference type="PROSITE" id="PS51819">
    <property type="entry name" value="VOC"/>
    <property type="match status" value="2"/>
</dbReference>
<feature type="domain" description="VOC" evidence="1">
    <location>
        <begin position="102"/>
        <end position="222"/>
    </location>
</feature>
<keyword evidence="5" id="KW-1185">Reference proteome</keyword>
<accession>A0AAX3YUJ2</accession>
<dbReference type="EMBL" id="CP130956">
    <property type="protein sequence ID" value="WLF52428.1"/>
    <property type="molecule type" value="Genomic_DNA"/>
</dbReference>
<dbReference type="InterPro" id="IPR029068">
    <property type="entry name" value="Glyas_Bleomycin-R_OHBP_Dase"/>
</dbReference>
<organism evidence="4 6">
    <name type="scientific">Rhodococcus opacus</name>
    <name type="common">Nocardia opaca</name>
    <dbReference type="NCBI Taxonomy" id="37919"/>
    <lineage>
        <taxon>Bacteria</taxon>
        <taxon>Bacillati</taxon>
        <taxon>Actinomycetota</taxon>
        <taxon>Actinomycetes</taxon>
        <taxon>Mycobacteriales</taxon>
        <taxon>Nocardiaceae</taxon>
        <taxon>Rhodococcus</taxon>
    </lineage>
</organism>
<dbReference type="InterPro" id="IPR037523">
    <property type="entry name" value="VOC_core"/>
</dbReference>
<gene>
    <name evidence="2" type="ORF">O4328_34655</name>
    <name evidence="3" type="ORF">Q5707_40565</name>
    <name evidence="4" type="ORF">Q5707_44430</name>
</gene>
<dbReference type="Pfam" id="PF00903">
    <property type="entry name" value="Glyoxalase"/>
    <property type="match status" value="1"/>
</dbReference>
<dbReference type="InterPro" id="IPR050383">
    <property type="entry name" value="GlyoxalaseI/FosfomycinResist"/>
</dbReference>
<evidence type="ECO:0000313" key="4">
    <source>
        <dbReference type="EMBL" id="WLF52428.1"/>
    </source>
</evidence>
<dbReference type="InterPro" id="IPR004360">
    <property type="entry name" value="Glyas_Fos-R_dOase_dom"/>
</dbReference>
<evidence type="ECO:0000313" key="2">
    <source>
        <dbReference type="EMBL" id="MCZ4588733.1"/>
    </source>
</evidence>
<dbReference type="EMBL" id="CP130956">
    <property type="protein sequence ID" value="WLF51775.1"/>
    <property type="molecule type" value="Genomic_DNA"/>
</dbReference>
<dbReference type="SUPFAM" id="SSF54593">
    <property type="entry name" value="Glyoxalase/Bleomycin resistance protein/Dihydroxybiphenyl dioxygenase"/>
    <property type="match status" value="2"/>
</dbReference>